<dbReference type="NCBIfam" id="NF006829">
    <property type="entry name" value="PRK09352.1"/>
    <property type="match status" value="1"/>
</dbReference>
<keyword evidence="2 5" id="KW-0012">Acyltransferase</keyword>
<dbReference type="EC" id="2.3.1.180" evidence="5"/>
<dbReference type="InterPro" id="IPR013747">
    <property type="entry name" value="ACP_syn_III_C"/>
</dbReference>
<dbReference type="AlphaFoldDB" id="A0A7C9HUQ0"/>
<dbReference type="CDD" id="cd00830">
    <property type="entry name" value="KAS_III"/>
    <property type="match status" value="1"/>
</dbReference>
<accession>A0A7C9HUQ0</accession>
<dbReference type="Pfam" id="PF08541">
    <property type="entry name" value="ACP_syn_III_C"/>
    <property type="match status" value="1"/>
</dbReference>
<dbReference type="EMBL" id="WQLB01000048">
    <property type="protein sequence ID" value="MVN89227.1"/>
    <property type="molecule type" value="Genomic_DNA"/>
</dbReference>
<feature type="domain" description="Beta-ketoacyl-[acyl-carrier-protein] synthase III N-terminal" evidence="4">
    <location>
        <begin position="107"/>
        <end position="175"/>
    </location>
</feature>
<evidence type="ECO:0000256" key="1">
    <source>
        <dbReference type="ARBA" id="ARBA00022679"/>
    </source>
</evidence>
<comment type="caution">
    <text evidence="5">The sequence shown here is derived from an EMBL/GenBank/DDBJ whole genome shotgun (WGS) entry which is preliminary data.</text>
</comment>
<feature type="domain" description="Beta-ketoacyl-[acyl-carrier-protein] synthase III C-terminal" evidence="3">
    <location>
        <begin position="241"/>
        <end position="323"/>
    </location>
</feature>
<dbReference type="PANTHER" id="PTHR34069:SF2">
    <property type="entry name" value="BETA-KETOACYL-[ACYL-CARRIER-PROTEIN] SYNTHASE III"/>
    <property type="match status" value="1"/>
</dbReference>
<dbReference type="Proteomes" id="UP000483286">
    <property type="component" value="Unassembled WGS sequence"/>
</dbReference>
<dbReference type="PANTHER" id="PTHR34069">
    <property type="entry name" value="3-OXOACYL-[ACYL-CARRIER-PROTEIN] SYNTHASE 3"/>
    <property type="match status" value="1"/>
</dbReference>
<dbReference type="SUPFAM" id="SSF53901">
    <property type="entry name" value="Thiolase-like"/>
    <property type="match status" value="1"/>
</dbReference>
<evidence type="ECO:0000256" key="2">
    <source>
        <dbReference type="ARBA" id="ARBA00023315"/>
    </source>
</evidence>
<dbReference type="GO" id="GO:0004315">
    <property type="term" value="F:3-oxoacyl-[acyl-carrier-protein] synthase activity"/>
    <property type="evidence" value="ECO:0007669"/>
    <property type="project" value="InterPro"/>
</dbReference>
<keyword evidence="6" id="KW-1185">Reference proteome</keyword>
<evidence type="ECO:0000313" key="6">
    <source>
        <dbReference type="Proteomes" id="UP000483286"/>
    </source>
</evidence>
<dbReference type="InterPro" id="IPR013751">
    <property type="entry name" value="ACP_syn_III_N"/>
</dbReference>
<reference evidence="5 6" key="1">
    <citation type="submission" date="2019-12" db="EMBL/GenBank/DDBJ databases">
        <title>Deinococcus sp. HMF7620 Genome sequencing and assembly.</title>
        <authorList>
            <person name="Kang H."/>
            <person name="Kim H."/>
            <person name="Joh K."/>
        </authorList>
    </citation>
    <scope>NUCLEOTIDE SEQUENCE [LARGE SCALE GENOMIC DNA]</scope>
    <source>
        <strain evidence="5 6">HMF7620</strain>
    </source>
</reference>
<dbReference type="Gene3D" id="3.40.47.10">
    <property type="match status" value="1"/>
</dbReference>
<proteinExistence type="predicted"/>
<dbReference type="GO" id="GO:0006633">
    <property type="term" value="P:fatty acid biosynthetic process"/>
    <property type="evidence" value="ECO:0007669"/>
    <property type="project" value="InterPro"/>
</dbReference>
<dbReference type="GO" id="GO:0033818">
    <property type="term" value="F:beta-ketoacyl-acyl-carrier-protein synthase III activity"/>
    <property type="evidence" value="ECO:0007669"/>
    <property type="project" value="UniProtKB-EC"/>
</dbReference>
<name>A0A7C9HUQ0_9DEIO</name>
<dbReference type="GO" id="GO:0044550">
    <property type="term" value="P:secondary metabolite biosynthetic process"/>
    <property type="evidence" value="ECO:0007669"/>
    <property type="project" value="TreeGrafter"/>
</dbReference>
<gene>
    <name evidence="5" type="ORF">GO986_21050</name>
</gene>
<evidence type="ECO:0000259" key="3">
    <source>
        <dbReference type="Pfam" id="PF08541"/>
    </source>
</evidence>
<dbReference type="Pfam" id="PF08545">
    <property type="entry name" value="ACP_syn_III"/>
    <property type="match status" value="1"/>
</dbReference>
<evidence type="ECO:0000259" key="4">
    <source>
        <dbReference type="Pfam" id="PF08545"/>
    </source>
</evidence>
<organism evidence="5 6">
    <name type="scientific">Deinococcus arboris</name>
    <dbReference type="NCBI Taxonomy" id="2682977"/>
    <lineage>
        <taxon>Bacteria</taxon>
        <taxon>Thermotogati</taxon>
        <taxon>Deinococcota</taxon>
        <taxon>Deinococci</taxon>
        <taxon>Deinococcales</taxon>
        <taxon>Deinococcaceae</taxon>
        <taxon>Deinococcus</taxon>
    </lineage>
</organism>
<protein>
    <submittedName>
        <fullName evidence="5">Beta-ketoacyl-ACP synthase 3</fullName>
        <ecNumber evidence="5">2.3.1.180</ecNumber>
    </submittedName>
</protein>
<evidence type="ECO:0000313" key="5">
    <source>
        <dbReference type="EMBL" id="MVN89227.1"/>
    </source>
</evidence>
<dbReference type="InterPro" id="IPR016039">
    <property type="entry name" value="Thiolase-like"/>
</dbReference>
<dbReference type="RefSeq" id="WP_157461486.1">
    <property type="nucleotide sequence ID" value="NZ_WQLB01000048.1"/>
</dbReference>
<sequence>MTAVHLSGYGHFVPERVVDNAEIVQTLDIDEAWIDERAGVLQRRHAHASEATSDLALHAARLAVHRAHLQPNDLDLVIVATLTPDHTQPATAAIVQSKLQAQRAMALDMNAACSGFLYALEFGRAWLAGAPGRRHALVIGADVYSRILDPTCRRTYPLFGDGAGAVVLSVDAKKTDQVGPAIGVGKPGTDHWVMVPYGGSRANGAAPQPGAEFFKMQGRDVKDFVLSAFPQLLQWAAASIGTSSQDLDFIVCHQGNYRMLEDARTQLGIPQEKMLYSVREFGNTGSASIPLTLSVALSEGTLRPGDTVGLIAFGGGMSCGASGLTI</sequence>
<keyword evidence="1 5" id="KW-0808">Transferase</keyword>